<dbReference type="SUPFAM" id="SSF55729">
    <property type="entry name" value="Acyl-CoA N-acyltransferases (Nat)"/>
    <property type="match status" value="1"/>
</dbReference>
<dbReference type="PANTHER" id="PTHR43233">
    <property type="entry name" value="FAMILY N-ACETYLTRANSFERASE, PUTATIVE (AFU_ORTHOLOGUE AFUA_6G03350)-RELATED"/>
    <property type="match status" value="1"/>
</dbReference>
<evidence type="ECO:0000313" key="2">
    <source>
        <dbReference type="EMBL" id="TNJ67694.1"/>
    </source>
</evidence>
<dbReference type="GO" id="GO:0016747">
    <property type="term" value="F:acyltransferase activity, transferring groups other than amino-acyl groups"/>
    <property type="evidence" value="ECO:0007669"/>
    <property type="project" value="InterPro"/>
</dbReference>
<evidence type="ECO:0000313" key="3">
    <source>
        <dbReference type="Proteomes" id="UP000307943"/>
    </source>
</evidence>
<dbReference type="Gene3D" id="3.40.630.30">
    <property type="match status" value="1"/>
</dbReference>
<comment type="caution">
    <text evidence="2">The sequence shown here is derived from an EMBL/GenBank/DDBJ whole genome shotgun (WGS) entry which is preliminary data.</text>
</comment>
<dbReference type="InterPro" id="IPR000182">
    <property type="entry name" value="GNAT_dom"/>
</dbReference>
<proteinExistence type="predicted"/>
<dbReference type="RefSeq" id="WP_139600597.1">
    <property type="nucleotide sequence ID" value="NZ_VDCQ01000003.1"/>
</dbReference>
<dbReference type="InterPro" id="IPR053144">
    <property type="entry name" value="Acetyltransferase_Butenolide"/>
</dbReference>
<keyword evidence="3" id="KW-1185">Reference proteome</keyword>
<dbReference type="Proteomes" id="UP000307943">
    <property type="component" value="Unassembled WGS sequence"/>
</dbReference>
<reference evidence="2 3" key="1">
    <citation type="submission" date="2019-05" db="EMBL/GenBank/DDBJ databases">
        <title>We sequenced the genome of Paenibacillus hemerocallicola KCTC 33185 for further insight into its adaptation and study the phylogeny of Paenibacillus.</title>
        <authorList>
            <person name="Narsing Rao M.P."/>
        </authorList>
    </citation>
    <scope>NUCLEOTIDE SEQUENCE [LARGE SCALE GENOMIC DNA]</scope>
    <source>
        <strain evidence="2 3">KCTC 33185</strain>
    </source>
</reference>
<organism evidence="2 3">
    <name type="scientific">Paenibacillus hemerocallicola</name>
    <dbReference type="NCBI Taxonomy" id="1172614"/>
    <lineage>
        <taxon>Bacteria</taxon>
        <taxon>Bacillati</taxon>
        <taxon>Bacillota</taxon>
        <taxon>Bacilli</taxon>
        <taxon>Bacillales</taxon>
        <taxon>Paenibacillaceae</taxon>
        <taxon>Paenibacillus</taxon>
    </lineage>
</organism>
<feature type="domain" description="N-acetyltransferase" evidence="1">
    <location>
        <begin position="1"/>
        <end position="133"/>
    </location>
</feature>
<dbReference type="InterPro" id="IPR016181">
    <property type="entry name" value="Acyl_CoA_acyltransferase"/>
</dbReference>
<dbReference type="PANTHER" id="PTHR43233:SF1">
    <property type="entry name" value="FAMILY N-ACETYLTRANSFERASE, PUTATIVE (AFU_ORTHOLOGUE AFUA_6G03350)-RELATED"/>
    <property type="match status" value="1"/>
</dbReference>
<dbReference type="PROSITE" id="PS51186">
    <property type="entry name" value="GNAT"/>
    <property type="match status" value="1"/>
</dbReference>
<sequence length="133" mass="14645">MNILYEVPDAKEYIALRIAAGMNAKDESVAKTALSHSIFSVIVRGEHSELIGMGRMIGDGACFFQIVDIAVSPSHRDQELDKVIIGEIMDYLNQNAPEGADVILLTDVPAIGLYQKYGFEFTYPKSISLCKTM</sequence>
<dbReference type="Pfam" id="PF13508">
    <property type="entry name" value="Acetyltransf_7"/>
    <property type="match status" value="1"/>
</dbReference>
<name>A0A5C4TEX9_9BACL</name>
<evidence type="ECO:0000259" key="1">
    <source>
        <dbReference type="PROSITE" id="PS51186"/>
    </source>
</evidence>
<dbReference type="OrthoDB" id="9775804at2"/>
<gene>
    <name evidence="2" type="ORF">FE784_02720</name>
</gene>
<protein>
    <submittedName>
        <fullName evidence="2">GNAT family N-acetyltransferase</fullName>
    </submittedName>
</protein>
<keyword evidence="2" id="KW-0808">Transferase</keyword>
<accession>A0A5C4TEX9</accession>
<dbReference type="EMBL" id="VDCQ01000003">
    <property type="protein sequence ID" value="TNJ67694.1"/>
    <property type="molecule type" value="Genomic_DNA"/>
</dbReference>
<dbReference type="AlphaFoldDB" id="A0A5C4TEX9"/>